<dbReference type="SUPFAM" id="SSF54211">
    <property type="entry name" value="Ribosomal protein S5 domain 2-like"/>
    <property type="match status" value="1"/>
</dbReference>
<dbReference type="AlphaFoldDB" id="A0A545TUI8"/>
<keyword evidence="9" id="KW-0119">Carbohydrate metabolism</keyword>
<keyword evidence="5 13" id="KW-0418">Kinase</keyword>
<dbReference type="Proteomes" id="UP000315252">
    <property type="component" value="Unassembled WGS sequence"/>
</dbReference>
<dbReference type="FunFam" id="3.30.70.890:FF:000001">
    <property type="entry name" value="Galactokinase"/>
    <property type="match status" value="1"/>
</dbReference>
<dbReference type="InterPro" id="IPR006206">
    <property type="entry name" value="Mevalonate/galactokinase"/>
</dbReference>
<dbReference type="PANTHER" id="PTHR10457:SF7">
    <property type="entry name" value="GALACTOKINASE-RELATED"/>
    <property type="match status" value="1"/>
</dbReference>
<dbReference type="PRINTS" id="PR00959">
    <property type="entry name" value="MEVGALKINASE"/>
</dbReference>
<dbReference type="Gene3D" id="3.30.230.10">
    <property type="match status" value="1"/>
</dbReference>
<evidence type="ECO:0000256" key="5">
    <source>
        <dbReference type="ARBA" id="ARBA00022777"/>
    </source>
</evidence>
<dbReference type="Gene3D" id="3.30.70.890">
    <property type="entry name" value="GHMP kinase, C-terminal domain"/>
    <property type="match status" value="1"/>
</dbReference>
<evidence type="ECO:0000256" key="6">
    <source>
        <dbReference type="ARBA" id="ARBA00022840"/>
    </source>
</evidence>
<dbReference type="SUPFAM" id="SSF55060">
    <property type="entry name" value="GHMP Kinase, C-terminal domain"/>
    <property type="match status" value="1"/>
</dbReference>
<gene>
    <name evidence="13" type="ORF">FKG95_12115</name>
</gene>
<evidence type="ECO:0000313" key="13">
    <source>
        <dbReference type="EMBL" id="TQV80885.1"/>
    </source>
</evidence>
<evidence type="ECO:0000256" key="1">
    <source>
        <dbReference type="ARBA" id="ARBA00006566"/>
    </source>
</evidence>
<dbReference type="EMBL" id="VHSH01000003">
    <property type="protein sequence ID" value="TQV80885.1"/>
    <property type="molecule type" value="Genomic_DNA"/>
</dbReference>
<dbReference type="InterPro" id="IPR036554">
    <property type="entry name" value="GHMP_kinase_C_sf"/>
</dbReference>
<feature type="domain" description="GHMP kinase N-terminal" evidence="10">
    <location>
        <begin position="107"/>
        <end position="189"/>
    </location>
</feature>
<dbReference type="InterPro" id="IPR006204">
    <property type="entry name" value="GHMP_kinase_N_dom"/>
</dbReference>
<keyword evidence="4" id="KW-0547">Nucleotide-binding</keyword>
<comment type="caution">
    <text evidence="13">The sequence shown here is derived from an EMBL/GenBank/DDBJ whole genome shotgun (WGS) entry which is preliminary data.</text>
</comment>
<keyword evidence="7" id="KW-0460">Magnesium</keyword>
<organism evidence="13 14">
    <name type="scientific">Denitrobaculum tricleocarpae</name>
    <dbReference type="NCBI Taxonomy" id="2591009"/>
    <lineage>
        <taxon>Bacteria</taxon>
        <taxon>Pseudomonadati</taxon>
        <taxon>Pseudomonadota</taxon>
        <taxon>Alphaproteobacteria</taxon>
        <taxon>Rhodospirillales</taxon>
        <taxon>Rhodospirillaceae</taxon>
        <taxon>Denitrobaculum</taxon>
    </lineage>
</organism>
<evidence type="ECO:0000259" key="12">
    <source>
        <dbReference type="Pfam" id="PF10509"/>
    </source>
</evidence>
<keyword evidence="2" id="KW-0808">Transferase</keyword>
<dbReference type="PRINTS" id="PR00473">
    <property type="entry name" value="GALCTOKINASE"/>
</dbReference>
<dbReference type="InterPro" id="IPR014721">
    <property type="entry name" value="Ribsml_uS5_D2-typ_fold_subgr"/>
</dbReference>
<evidence type="ECO:0000259" key="10">
    <source>
        <dbReference type="Pfam" id="PF00288"/>
    </source>
</evidence>
<dbReference type="InterPro" id="IPR020568">
    <property type="entry name" value="Ribosomal_Su5_D2-typ_SF"/>
</dbReference>
<proteinExistence type="inferred from homology"/>
<dbReference type="PIRSF" id="PIRSF000530">
    <property type="entry name" value="Galactokinase"/>
    <property type="match status" value="1"/>
</dbReference>
<name>A0A545TUI8_9PROT</name>
<dbReference type="GO" id="GO:0006012">
    <property type="term" value="P:galactose metabolic process"/>
    <property type="evidence" value="ECO:0007669"/>
    <property type="project" value="UniProtKB-KW"/>
</dbReference>
<evidence type="ECO:0000256" key="8">
    <source>
        <dbReference type="ARBA" id="ARBA00023144"/>
    </source>
</evidence>
<dbReference type="OrthoDB" id="250531at2"/>
<keyword evidence="8" id="KW-0299">Galactose metabolism</keyword>
<feature type="domain" description="Galactokinase N-terminal" evidence="12">
    <location>
        <begin position="12"/>
        <end position="56"/>
    </location>
</feature>
<reference evidence="13 14" key="1">
    <citation type="submission" date="2019-06" db="EMBL/GenBank/DDBJ databases">
        <title>Whole genome sequence for Rhodospirillaceae sp. R148.</title>
        <authorList>
            <person name="Wang G."/>
        </authorList>
    </citation>
    <scope>NUCLEOTIDE SEQUENCE [LARGE SCALE GENOMIC DNA]</scope>
    <source>
        <strain evidence="13 14">R148</strain>
    </source>
</reference>
<dbReference type="GO" id="GO:0004335">
    <property type="term" value="F:galactokinase activity"/>
    <property type="evidence" value="ECO:0007669"/>
    <property type="project" value="InterPro"/>
</dbReference>
<accession>A0A545TUI8</accession>
<keyword evidence="6" id="KW-0067">ATP-binding</keyword>
<evidence type="ECO:0000256" key="9">
    <source>
        <dbReference type="ARBA" id="ARBA00023277"/>
    </source>
</evidence>
<dbReference type="Pfam" id="PF00288">
    <property type="entry name" value="GHMP_kinases_N"/>
    <property type="match status" value="1"/>
</dbReference>
<dbReference type="PANTHER" id="PTHR10457">
    <property type="entry name" value="MEVALONATE KINASE/GALACTOKINASE"/>
    <property type="match status" value="1"/>
</dbReference>
<dbReference type="RefSeq" id="WP_142896599.1">
    <property type="nucleotide sequence ID" value="NZ_ML660054.1"/>
</dbReference>
<keyword evidence="14" id="KW-1185">Reference proteome</keyword>
<evidence type="ECO:0000256" key="4">
    <source>
        <dbReference type="ARBA" id="ARBA00022741"/>
    </source>
</evidence>
<dbReference type="InterPro" id="IPR000705">
    <property type="entry name" value="Galactokinase"/>
</dbReference>
<keyword evidence="3" id="KW-0479">Metal-binding</keyword>
<dbReference type="GO" id="GO:0046872">
    <property type="term" value="F:metal ion binding"/>
    <property type="evidence" value="ECO:0007669"/>
    <property type="project" value="UniProtKB-KW"/>
</dbReference>
<dbReference type="GO" id="GO:0005829">
    <property type="term" value="C:cytosol"/>
    <property type="evidence" value="ECO:0007669"/>
    <property type="project" value="TreeGrafter"/>
</dbReference>
<sequence>MNAPDDPSGSSCYRQVFAEAPAVSTTALSRVDILGGHTDYNQGFVLAAPMPLTTSVELSLKENLGDATGNHIEIEGYSTLTGDKAVHRIPATSDSASRHRRGDWIDYVVGAARELQSAGADVSSFRLAASGNVPTGAGLASSASFSVALLRGLGKLFEHSLEGESLAKTAQRIERIHVGVNCGIMDPLILVDGTVGNALFIDTLTLAREAIAIDPDYRLEVIDCGERRRLADVGYNLRRDECQRAAQTLGVNSLRELDGDEPDLKDLPPPLDRRVRHVLSENLRVIEARNALKSGNYAALGRLMHASHLSLRDDYEVSVPALDRLVEDCLTAGALGARLAGAGFGGCVVALIESAQRDTWRRRIATMNTRACVFDSC</sequence>
<evidence type="ECO:0000256" key="3">
    <source>
        <dbReference type="ARBA" id="ARBA00022723"/>
    </source>
</evidence>
<evidence type="ECO:0000313" key="14">
    <source>
        <dbReference type="Proteomes" id="UP000315252"/>
    </source>
</evidence>
<dbReference type="Pfam" id="PF08544">
    <property type="entry name" value="GHMP_kinases_C"/>
    <property type="match status" value="1"/>
</dbReference>
<dbReference type="Pfam" id="PF10509">
    <property type="entry name" value="GalKase_gal_bdg"/>
    <property type="match status" value="1"/>
</dbReference>
<dbReference type="InterPro" id="IPR019539">
    <property type="entry name" value="GalKase_N"/>
</dbReference>
<comment type="similarity">
    <text evidence="1">Belongs to the GHMP kinase family. GalK subfamily.</text>
</comment>
<evidence type="ECO:0000256" key="2">
    <source>
        <dbReference type="ARBA" id="ARBA00022679"/>
    </source>
</evidence>
<protein>
    <submittedName>
        <fullName evidence="13">Galactokinase</fullName>
    </submittedName>
</protein>
<dbReference type="InterPro" id="IPR013750">
    <property type="entry name" value="GHMP_kinase_C_dom"/>
</dbReference>
<feature type="domain" description="GHMP kinase C-terminal" evidence="11">
    <location>
        <begin position="291"/>
        <end position="356"/>
    </location>
</feature>
<evidence type="ECO:0000256" key="7">
    <source>
        <dbReference type="ARBA" id="ARBA00022842"/>
    </source>
</evidence>
<evidence type="ECO:0000259" key="11">
    <source>
        <dbReference type="Pfam" id="PF08544"/>
    </source>
</evidence>
<dbReference type="GO" id="GO:0005524">
    <property type="term" value="F:ATP binding"/>
    <property type="evidence" value="ECO:0007669"/>
    <property type="project" value="UniProtKB-KW"/>
</dbReference>